<dbReference type="EMBL" id="JACLCP010000004">
    <property type="protein sequence ID" value="MBC2846087.1"/>
    <property type="molecule type" value="Genomic_DNA"/>
</dbReference>
<name>A0A842IXS4_9FLAO</name>
<keyword evidence="3" id="KW-1185">Reference proteome</keyword>
<reference evidence="2" key="1">
    <citation type="submission" date="2020-08" db="EMBL/GenBank/DDBJ databases">
        <title>Winogradskyella ouciana sp. nov., isolated from the hadal seawater of the Mariana Trench.</title>
        <authorList>
            <person name="He X."/>
        </authorList>
    </citation>
    <scope>NUCLEOTIDE SEQUENCE [LARGE SCALE GENOMIC DNA]</scope>
    <source>
        <strain evidence="2">KCTC 52348</strain>
    </source>
</reference>
<keyword evidence="1" id="KW-0732">Signal</keyword>
<protein>
    <recommendedName>
        <fullName evidence="4">DUF4468 domain-containing protein</fullName>
    </recommendedName>
</protein>
<sequence length="171" mass="19615">MYKFLSRHALILVLLSFISYNCAAKKEYFLNTNSLKDKTVVFTLQEATSYQRVKKFGEHIGDSKNPNIHEVFSEGIKELAQETKINLIYSPSYVFPSDSIISVMVSIKNIKWIFEEPKASMYVDMEYTLKDNTLNITGIHKYKVFLAGTKSGNLKKALKDGNKQLLSTLWQ</sequence>
<feature type="signal peptide" evidence="1">
    <location>
        <begin position="1"/>
        <end position="23"/>
    </location>
</feature>
<dbReference type="Proteomes" id="UP000533900">
    <property type="component" value="Unassembled WGS sequence"/>
</dbReference>
<evidence type="ECO:0008006" key="4">
    <source>
        <dbReference type="Google" id="ProtNLM"/>
    </source>
</evidence>
<dbReference type="RefSeq" id="WP_185789800.1">
    <property type="nucleotide sequence ID" value="NZ_JACLCP010000004.1"/>
</dbReference>
<gene>
    <name evidence="2" type="ORF">H7F21_13350</name>
</gene>
<accession>A0A842IXS4</accession>
<proteinExistence type="predicted"/>
<comment type="caution">
    <text evidence="2">The sequence shown here is derived from an EMBL/GenBank/DDBJ whole genome shotgun (WGS) entry which is preliminary data.</text>
</comment>
<organism evidence="2 3">
    <name type="scientific">Winogradskyella flava</name>
    <dbReference type="NCBI Taxonomy" id="1884876"/>
    <lineage>
        <taxon>Bacteria</taxon>
        <taxon>Pseudomonadati</taxon>
        <taxon>Bacteroidota</taxon>
        <taxon>Flavobacteriia</taxon>
        <taxon>Flavobacteriales</taxon>
        <taxon>Flavobacteriaceae</taxon>
        <taxon>Winogradskyella</taxon>
    </lineage>
</organism>
<dbReference type="AlphaFoldDB" id="A0A842IXS4"/>
<evidence type="ECO:0000256" key="1">
    <source>
        <dbReference type="SAM" id="SignalP"/>
    </source>
</evidence>
<feature type="chain" id="PRO_5032334847" description="DUF4468 domain-containing protein" evidence="1">
    <location>
        <begin position="24"/>
        <end position="171"/>
    </location>
</feature>
<evidence type="ECO:0000313" key="2">
    <source>
        <dbReference type="EMBL" id="MBC2846087.1"/>
    </source>
</evidence>
<evidence type="ECO:0000313" key="3">
    <source>
        <dbReference type="Proteomes" id="UP000533900"/>
    </source>
</evidence>